<proteinExistence type="predicted"/>
<dbReference type="PANTHER" id="PTHR43138:SF1">
    <property type="entry name" value="N-ACETYLTRANSFERASE ACA1"/>
    <property type="match status" value="1"/>
</dbReference>
<evidence type="ECO:0000259" key="1">
    <source>
        <dbReference type="PROSITE" id="PS51186"/>
    </source>
</evidence>
<dbReference type="EMBL" id="SPNW01000010">
    <property type="protein sequence ID" value="TIA91821.1"/>
    <property type="molecule type" value="Genomic_DNA"/>
</dbReference>
<dbReference type="PROSITE" id="PS51186">
    <property type="entry name" value="GNAT"/>
    <property type="match status" value="1"/>
</dbReference>
<dbReference type="InterPro" id="IPR052742">
    <property type="entry name" value="Mito_N-acetyltransferase"/>
</dbReference>
<dbReference type="PANTHER" id="PTHR43138">
    <property type="entry name" value="ACETYLTRANSFERASE, GNAT FAMILY"/>
    <property type="match status" value="1"/>
</dbReference>
<dbReference type="Proteomes" id="UP000310189">
    <property type="component" value="Unassembled WGS sequence"/>
</dbReference>
<dbReference type="SUPFAM" id="SSF55729">
    <property type="entry name" value="Acyl-CoA N-acyltransferases (Nat)"/>
    <property type="match status" value="1"/>
</dbReference>
<sequence length="208" mass="23407">MVYPAEQRKTSPQLDSTVWNLPGDNKLHIHHLNDPSTAPTALLTRLHGLFNHIITEGRTYPIENAMTQEQFNGYFFTADLFVGILTDKSVHDVADDEWDTVLAGCYYVKPNYVGRSNHICNAGFIVNFHKRGLGLGSALGKSYLHYGPKLGYKGSIFNLVYQSNVASARIWDRLGFTRAGLVPKAGRLLDPQGNEYYDDAIIYYKSFE</sequence>
<dbReference type="AlphaFoldDB" id="A0A4T0FTF7"/>
<gene>
    <name evidence="2" type="ORF">E3P99_00900</name>
</gene>
<evidence type="ECO:0000313" key="2">
    <source>
        <dbReference type="EMBL" id="TIA91821.1"/>
    </source>
</evidence>
<feature type="domain" description="N-acetyltransferase" evidence="1">
    <location>
        <begin position="55"/>
        <end position="208"/>
    </location>
</feature>
<reference evidence="2 3" key="1">
    <citation type="submission" date="2019-03" db="EMBL/GenBank/DDBJ databases">
        <title>Sequencing 23 genomes of Wallemia ichthyophaga.</title>
        <authorList>
            <person name="Gostincar C."/>
        </authorList>
    </citation>
    <scope>NUCLEOTIDE SEQUENCE [LARGE SCALE GENOMIC DNA]</scope>
    <source>
        <strain evidence="2 3">EXF-5753</strain>
    </source>
</reference>
<comment type="caution">
    <text evidence="2">The sequence shown here is derived from an EMBL/GenBank/DDBJ whole genome shotgun (WGS) entry which is preliminary data.</text>
</comment>
<dbReference type="OrthoDB" id="10264707at2759"/>
<dbReference type="Gene3D" id="3.40.630.30">
    <property type="match status" value="1"/>
</dbReference>
<dbReference type="GO" id="GO:0016747">
    <property type="term" value="F:acyltransferase activity, transferring groups other than amino-acyl groups"/>
    <property type="evidence" value="ECO:0007669"/>
    <property type="project" value="InterPro"/>
</dbReference>
<name>A0A4T0FTF7_9BASI</name>
<keyword evidence="3" id="KW-1185">Reference proteome</keyword>
<dbReference type="InterPro" id="IPR016181">
    <property type="entry name" value="Acyl_CoA_acyltransferase"/>
</dbReference>
<dbReference type="InterPro" id="IPR000182">
    <property type="entry name" value="GNAT_dom"/>
</dbReference>
<accession>A0A4T0FTF7</accession>
<dbReference type="GO" id="GO:0005634">
    <property type="term" value="C:nucleus"/>
    <property type="evidence" value="ECO:0007669"/>
    <property type="project" value="TreeGrafter"/>
</dbReference>
<evidence type="ECO:0000313" key="3">
    <source>
        <dbReference type="Proteomes" id="UP000310189"/>
    </source>
</evidence>
<organism evidence="2 3">
    <name type="scientific">Wallemia hederae</name>
    <dbReference type="NCBI Taxonomy" id="1540922"/>
    <lineage>
        <taxon>Eukaryota</taxon>
        <taxon>Fungi</taxon>
        <taxon>Dikarya</taxon>
        <taxon>Basidiomycota</taxon>
        <taxon>Wallemiomycotina</taxon>
        <taxon>Wallemiomycetes</taxon>
        <taxon>Wallemiales</taxon>
        <taxon>Wallemiaceae</taxon>
        <taxon>Wallemia</taxon>
    </lineage>
</organism>
<protein>
    <recommendedName>
        <fullName evidence="1">N-acetyltransferase domain-containing protein</fullName>
    </recommendedName>
</protein>
<dbReference type="Pfam" id="PF00583">
    <property type="entry name" value="Acetyltransf_1"/>
    <property type="match status" value="1"/>
</dbReference>